<evidence type="ECO:0000256" key="1">
    <source>
        <dbReference type="SAM" id="Phobius"/>
    </source>
</evidence>
<keyword evidence="1" id="KW-1133">Transmembrane helix</keyword>
<dbReference type="EMBL" id="CP016808">
    <property type="protein sequence ID" value="ANY68679.1"/>
    <property type="molecule type" value="Genomic_DNA"/>
</dbReference>
<feature type="domain" description="DUF4367" evidence="2">
    <location>
        <begin position="179"/>
        <end position="228"/>
    </location>
</feature>
<feature type="transmembrane region" description="Helical" evidence="1">
    <location>
        <begin position="53"/>
        <end position="74"/>
    </location>
</feature>
<reference evidence="3" key="1">
    <citation type="submission" date="2016-08" db="EMBL/GenBank/DDBJ databases">
        <title>Complete Genome Seqeunce of Paenibacillus sp. BIHB 4019 from tea rhizoplane.</title>
        <authorList>
            <person name="Thakur R."/>
            <person name="Swarnkar M.K."/>
            <person name="Gulati A."/>
        </authorList>
    </citation>
    <scope>NUCLEOTIDE SEQUENCE [LARGE SCALE GENOMIC DNA]</scope>
    <source>
        <strain evidence="3">BIHB4019</strain>
    </source>
</reference>
<dbReference type="Pfam" id="PF14285">
    <property type="entry name" value="DUF4367"/>
    <property type="match status" value="1"/>
</dbReference>
<accession>A0A1B2DLV0</accession>
<dbReference type="RefSeq" id="WP_099519784.1">
    <property type="nucleotide sequence ID" value="NZ_CP016808.1"/>
</dbReference>
<gene>
    <name evidence="3" type="ORF">BBD42_21065</name>
</gene>
<dbReference type="AlphaFoldDB" id="A0A1B2DLV0"/>
<name>A0A1B2DLV0_9BACL</name>
<protein>
    <recommendedName>
        <fullName evidence="2">DUF4367 domain-containing protein</fullName>
    </recommendedName>
</protein>
<evidence type="ECO:0000259" key="2">
    <source>
        <dbReference type="Pfam" id="PF14285"/>
    </source>
</evidence>
<evidence type="ECO:0000313" key="3">
    <source>
        <dbReference type="EMBL" id="ANY68679.1"/>
    </source>
</evidence>
<keyword evidence="1" id="KW-0812">Transmembrane</keyword>
<dbReference type="InterPro" id="IPR025377">
    <property type="entry name" value="DUF4367"/>
</dbReference>
<sequence length="230" mass="24534">MTDMERNLRQNLQKELDDMLFSKMELSDNVKQKIRKEAATEKRSSRRFVLPKAWLAGAAALVAAVVIVTGLPMLQEPAAVPTPTDHSPGIVLPGNGGATGSELSQLITTPLETAEAAKAAFGSGVLVPQVAPEGFKLAEIVGVGMKDQPLRDLNFTYGSGDKTVTFSASRMPAAFPTDLFTQTKVGGADGFIFEQAEFTELFWEVDGIQYGVSGPISGDEAMKVAESVEP</sequence>
<keyword evidence="1" id="KW-0472">Membrane</keyword>
<organism evidence="3">
    <name type="scientific">Paenibacillus sp. BIHB 4019</name>
    <dbReference type="NCBI Taxonomy" id="1870819"/>
    <lineage>
        <taxon>Bacteria</taxon>
        <taxon>Bacillati</taxon>
        <taxon>Bacillota</taxon>
        <taxon>Bacilli</taxon>
        <taxon>Bacillales</taxon>
        <taxon>Paenibacillaceae</taxon>
        <taxon>Paenibacillus</taxon>
    </lineage>
</organism>
<proteinExistence type="predicted"/>